<evidence type="ECO:0000313" key="2">
    <source>
        <dbReference type="Proteomes" id="UP000263012"/>
    </source>
</evidence>
<proteinExistence type="predicted"/>
<dbReference type="Gene3D" id="2.60.40.3350">
    <property type="match status" value="1"/>
</dbReference>
<sequence>MSESFHLKAGDTSPQIEAVLRSNDGNPVDLRDAEILFRLRAPRGGDVLVEELAEVVDEDGLVRYTWDEEDTDEPGRYRAEFVVEYVNGDVESFPNDGYHDVIITS</sequence>
<accession>A0A343TIJ8</accession>
<protein>
    <submittedName>
        <fullName evidence="1">Uncharacterized protein</fullName>
    </submittedName>
</protein>
<dbReference type="OrthoDB" id="346104at2157"/>
<dbReference type="GeneID" id="37877636"/>
<reference evidence="2" key="1">
    <citation type="submission" date="2017-11" db="EMBL/GenBank/DDBJ databases">
        <title>Phenotypic and genomic properties of facultatively anaerobic sulfur-reducing natronoarchaea from hypersaline soda lakes.</title>
        <authorList>
            <person name="Sorokin D.Y."/>
            <person name="Kublanov I.V."/>
            <person name="Roman P."/>
            <person name="Sinninghe Damste J.S."/>
            <person name="Golyshin P.N."/>
            <person name="Rojo D."/>
            <person name="Ciordia S."/>
            <person name="Mena M.D.C."/>
            <person name="Ferrer M."/>
            <person name="Messina E."/>
            <person name="Smedile F."/>
            <person name="La Spada G."/>
            <person name="La Cono V."/>
            <person name="Yakimov M.M."/>
        </authorList>
    </citation>
    <scope>NUCLEOTIDE SEQUENCE [LARGE SCALE GENOMIC DNA]</scope>
    <source>
        <strain evidence="2">AArc-Sl</strain>
    </source>
</reference>
<dbReference type="EMBL" id="CP025066">
    <property type="protein sequence ID" value="AUX08920.1"/>
    <property type="molecule type" value="Genomic_DNA"/>
</dbReference>
<evidence type="ECO:0000313" key="1">
    <source>
        <dbReference type="EMBL" id="AUX08920.1"/>
    </source>
</evidence>
<dbReference type="RefSeq" id="WP_119816655.1">
    <property type="nucleotide sequence ID" value="NZ_CP025066.1"/>
</dbReference>
<keyword evidence="2" id="KW-1185">Reference proteome</keyword>
<dbReference type="Proteomes" id="UP000263012">
    <property type="component" value="Chromosome"/>
</dbReference>
<name>A0A343TIJ8_9EURY</name>
<gene>
    <name evidence="1" type="ORF">AArcSl_1289</name>
</gene>
<organism evidence="1 2">
    <name type="scientific">Halalkaliarchaeum desulfuricum</name>
    <dbReference type="NCBI Taxonomy" id="2055893"/>
    <lineage>
        <taxon>Archaea</taxon>
        <taxon>Methanobacteriati</taxon>
        <taxon>Methanobacteriota</taxon>
        <taxon>Stenosarchaea group</taxon>
        <taxon>Halobacteria</taxon>
        <taxon>Halobacteriales</taxon>
        <taxon>Haloferacaceae</taxon>
        <taxon>Halalkaliarchaeum</taxon>
    </lineage>
</organism>
<dbReference type="KEGG" id="hdf:AArcSl_1289"/>
<dbReference type="AlphaFoldDB" id="A0A343TIJ8"/>